<protein>
    <recommendedName>
        <fullName evidence="1">Transposase MuDR plant domain-containing protein</fullName>
    </recommendedName>
</protein>
<dbReference type="InterPro" id="IPR004332">
    <property type="entry name" value="Transposase_MuDR"/>
</dbReference>
<dbReference type="EMBL" id="CP133614">
    <property type="protein sequence ID" value="WMV21291.1"/>
    <property type="molecule type" value="Genomic_DNA"/>
</dbReference>
<proteinExistence type="predicted"/>
<gene>
    <name evidence="2" type="ORF">MTR67_014676</name>
</gene>
<evidence type="ECO:0000313" key="2">
    <source>
        <dbReference type="EMBL" id="WMV21291.1"/>
    </source>
</evidence>
<dbReference type="AlphaFoldDB" id="A0AAF0TJ47"/>
<dbReference type="PANTHER" id="PTHR31973:SF189">
    <property type="entry name" value="TRANSPOSASE, MUDR, PLANT, MULE TRANSPOSASE DOMAIN PROTEIN-RELATED"/>
    <property type="match status" value="1"/>
</dbReference>
<evidence type="ECO:0000313" key="3">
    <source>
        <dbReference type="Proteomes" id="UP001234989"/>
    </source>
</evidence>
<dbReference type="Pfam" id="PF03108">
    <property type="entry name" value="DBD_Tnp_Mut"/>
    <property type="match status" value="1"/>
</dbReference>
<feature type="domain" description="Transposase MuDR plant" evidence="1">
    <location>
        <begin position="2"/>
        <end position="55"/>
    </location>
</feature>
<reference evidence="2" key="1">
    <citation type="submission" date="2023-08" db="EMBL/GenBank/DDBJ databases">
        <title>A de novo genome assembly of Solanum verrucosum Schlechtendal, a Mexican diploid species geographically isolated from the other diploid A-genome species in potato relatives.</title>
        <authorList>
            <person name="Hosaka K."/>
        </authorList>
    </citation>
    <scope>NUCLEOTIDE SEQUENCE</scope>
    <source>
        <tissue evidence="2">Young leaves</tissue>
    </source>
</reference>
<organism evidence="2 3">
    <name type="scientific">Solanum verrucosum</name>
    <dbReference type="NCBI Taxonomy" id="315347"/>
    <lineage>
        <taxon>Eukaryota</taxon>
        <taxon>Viridiplantae</taxon>
        <taxon>Streptophyta</taxon>
        <taxon>Embryophyta</taxon>
        <taxon>Tracheophyta</taxon>
        <taxon>Spermatophyta</taxon>
        <taxon>Magnoliopsida</taxon>
        <taxon>eudicotyledons</taxon>
        <taxon>Gunneridae</taxon>
        <taxon>Pentapetalae</taxon>
        <taxon>asterids</taxon>
        <taxon>lamiids</taxon>
        <taxon>Solanales</taxon>
        <taxon>Solanaceae</taxon>
        <taxon>Solanoideae</taxon>
        <taxon>Solaneae</taxon>
        <taxon>Solanum</taxon>
    </lineage>
</organism>
<accession>A0AAF0TJ47</accession>
<sequence>MSFKDIPEARQCIRLYALGKKIKLTVVKSDRSKLRFTCSEGACPFVCHISGDAHTPGVRIKTLNDNHTCWPTFDNHVVDYSIIAQYFKKKLQENLKFKIKEMRAGLHNAFKLKASQGKCKRAKRIILETLEGGFTDGYNKLEAYAIELKESNSGSDIVINLSKEALAQGKRKFLRRNLHL</sequence>
<name>A0AAF0TJ47_SOLVR</name>
<dbReference type="PANTHER" id="PTHR31973">
    <property type="entry name" value="POLYPROTEIN, PUTATIVE-RELATED"/>
    <property type="match status" value="1"/>
</dbReference>
<dbReference type="Proteomes" id="UP001234989">
    <property type="component" value="Chromosome 3"/>
</dbReference>
<keyword evidence="3" id="KW-1185">Reference proteome</keyword>
<evidence type="ECO:0000259" key="1">
    <source>
        <dbReference type="Pfam" id="PF03108"/>
    </source>
</evidence>